<keyword evidence="1" id="KW-0645">Protease</keyword>
<name>A0ACD5HBG9_9PROT</name>
<keyword evidence="1" id="KW-0378">Hydrolase</keyword>
<keyword evidence="2" id="KW-1185">Reference proteome</keyword>
<evidence type="ECO:0000313" key="2">
    <source>
        <dbReference type="Proteomes" id="UP001195965"/>
    </source>
</evidence>
<gene>
    <name evidence="1" type="primary">hflC</name>
    <name evidence="1" type="ORF">HHS34_007935</name>
</gene>
<sequence length="290" mass="32406">MKNWIWGVVIVFLGVLLLLSASFYTVDQSQNALLMQFGKVLRVEKSPGLYMKWPLLQHVQYVDKRLQSYSPQPVSFLTADKKPVLLDFFAEWRVTDPGLYAARLHDQADAQAQIGDALRTALSSQVGTMSMASLIAVSQQALAAPVLSQVNQQLQNLGIHVLDLRILQVGLSPEVLQATYKRMEAEQIQQANTYRAEGKSAADEIRANAEKEKTTILADAYRQQEEIKGQGDAEAASIYGAAYGKDPQFFAFYRSLEAYRHALSNKTVLVLNPDSPFFKYFRHSLSEAGK</sequence>
<dbReference type="Proteomes" id="UP001195965">
    <property type="component" value="Chromosome"/>
</dbReference>
<evidence type="ECO:0000313" key="1">
    <source>
        <dbReference type="EMBL" id="XRI72380.1"/>
    </source>
</evidence>
<reference evidence="1 2" key="1">
    <citation type="journal article" date="2021" name="ISME J.">
        <title>Genomic evolution of the class Acidithiobacillia: deep-branching Proteobacteria living in extreme acidic conditions.</title>
        <authorList>
            <person name="Moya-Beltran A."/>
            <person name="Beard S."/>
            <person name="Rojas-Villalobos C."/>
            <person name="Issotta F."/>
            <person name="Gallardo Y."/>
            <person name="Ulloa R."/>
            <person name="Giaveno A."/>
            <person name="Degli Esposti M."/>
            <person name="Johnson D.B."/>
            <person name="Quatrini R."/>
        </authorList>
    </citation>
    <scope>NUCLEOTIDE SEQUENCE [LARGE SCALE GENOMIC DNA]</scope>
    <source>
        <strain evidence="1 2">GG1-14</strain>
    </source>
</reference>
<organism evidence="1 2">
    <name type="scientific">Acidithiobacillus montserratensis</name>
    <dbReference type="NCBI Taxonomy" id="2729135"/>
    <lineage>
        <taxon>Bacteria</taxon>
        <taxon>Pseudomonadati</taxon>
        <taxon>Pseudomonadota</taxon>
        <taxon>Acidithiobacillia</taxon>
        <taxon>Acidithiobacillales</taxon>
        <taxon>Acidithiobacillaceae</taxon>
        <taxon>Acidithiobacillus</taxon>
    </lineage>
</organism>
<protein>
    <submittedName>
        <fullName evidence="1">Protease modulator HflC</fullName>
    </submittedName>
</protein>
<dbReference type="EMBL" id="CP127526">
    <property type="protein sequence ID" value="XRI72380.1"/>
    <property type="molecule type" value="Genomic_DNA"/>
</dbReference>
<accession>A0ACD5HBG9</accession>
<proteinExistence type="predicted"/>